<accession>A0A1X7UIC4</accession>
<name>A0A1X7UIC4_AMPQE</name>
<dbReference type="InParanoid" id="A0A1X7UIC4"/>
<reference evidence="1" key="1">
    <citation type="submission" date="2017-05" db="UniProtKB">
        <authorList>
            <consortium name="EnsemblMetazoa"/>
        </authorList>
    </citation>
    <scope>IDENTIFICATION</scope>
</reference>
<sequence>MISCMAVQVGRTQQCRMDPERRIKTWRSRGYRERRL</sequence>
<protein>
    <submittedName>
        <fullName evidence="1">Uncharacterized protein</fullName>
    </submittedName>
</protein>
<dbReference type="AlphaFoldDB" id="A0A1X7UIC4"/>
<dbReference type="EnsemblMetazoa" id="Aqu2.1.27221_001">
    <property type="protein sequence ID" value="Aqu2.1.27221_001"/>
    <property type="gene ID" value="Aqu2.1.27221"/>
</dbReference>
<proteinExistence type="predicted"/>
<evidence type="ECO:0000313" key="1">
    <source>
        <dbReference type="EnsemblMetazoa" id="Aqu2.1.27221_001"/>
    </source>
</evidence>
<organism evidence="1">
    <name type="scientific">Amphimedon queenslandica</name>
    <name type="common">Sponge</name>
    <dbReference type="NCBI Taxonomy" id="400682"/>
    <lineage>
        <taxon>Eukaryota</taxon>
        <taxon>Metazoa</taxon>
        <taxon>Porifera</taxon>
        <taxon>Demospongiae</taxon>
        <taxon>Heteroscleromorpha</taxon>
        <taxon>Haplosclerida</taxon>
        <taxon>Niphatidae</taxon>
        <taxon>Amphimedon</taxon>
    </lineage>
</organism>